<dbReference type="EC" id="1.1.1.100" evidence="3"/>
<dbReference type="SUPFAM" id="SSF51735">
    <property type="entry name" value="NAD(P)-binding Rossmann-fold domains"/>
    <property type="match status" value="1"/>
</dbReference>
<gene>
    <name evidence="3" type="ORF">S101395_02391</name>
</gene>
<dbReference type="Pfam" id="PF00106">
    <property type="entry name" value="adh_short"/>
    <property type="match status" value="1"/>
</dbReference>
<evidence type="ECO:0000313" key="4">
    <source>
        <dbReference type="Proteomes" id="UP000196877"/>
    </source>
</evidence>
<keyword evidence="3" id="KW-0560">Oxidoreductase</keyword>
<dbReference type="InterPro" id="IPR002347">
    <property type="entry name" value="SDR_fam"/>
</dbReference>
<protein>
    <submittedName>
        <fullName evidence="3">3-oxoacyl-[acyl-carrier-protein] reductase</fullName>
        <ecNumber evidence="3">1.1.1.100</ecNumber>
    </submittedName>
</protein>
<reference evidence="3 4" key="1">
    <citation type="submission" date="2017-06" db="EMBL/GenBank/DDBJ databases">
        <title>Genome sequence of Bacillus sonorensis strain SRCM101395.</title>
        <authorList>
            <person name="Cho S.H."/>
        </authorList>
    </citation>
    <scope>NUCLEOTIDE SEQUENCE [LARGE SCALE GENOMIC DNA]</scope>
    <source>
        <strain evidence="3 4">SRCM101395</strain>
    </source>
</reference>
<sequence length="264" mass="29007">MKLNLQGKTALVTGSTSGIGKAIAASLADEGASVIINGRREEKVNQTIDELKEQYPEAVLYPAAFDLGTEKGCNALFEAFPHVDILVNNLGIFEPAEYFDIPDEEWFRFFEVNIMSGVRLSRKYLHSMIEKKEGRVIFIASEAAVMPSQEMAHYSATKTMQLSISRSLAELATGTNVTVNTVMPGSTLTEGVEAMLHSLYPGENLTVEEAEKRFMKENRPTSIIQRLIRPEEIAHFVTFLCSPLSSAINGAALRADGGLVRSVF</sequence>
<dbReference type="Gene3D" id="3.40.50.720">
    <property type="entry name" value="NAD(P)-binding Rossmann-like Domain"/>
    <property type="match status" value="1"/>
</dbReference>
<dbReference type="GO" id="GO:0004316">
    <property type="term" value="F:3-oxoacyl-[acyl-carrier-protein] reductase (NADPH) activity"/>
    <property type="evidence" value="ECO:0007669"/>
    <property type="project" value="UniProtKB-EC"/>
</dbReference>
<dbReference type="PRINTS" id="PR00080">
    <property type="entry name" value="SDRFAMILY"/>
</dbReference>
<organism evidence="3 4">
    <name type="scientific">Bacillus sonorensis</name>
    <dbReference type="NCBI Taxonomy" id="119858"/>
    <lineage>
        <taxon>Bacteria</taxon>
        <taxon>Bacillati</taxon>
        <taxon>Bacillota</taxon>
        <taxon>Bacilli</taxon>
        <taxon>Bacillales</taxon>
        <taxon>Bacillaceae</taxon>
        <taxon>Bacillus</taxon>
    </lineage>
</organism>
<evidence type="ECO:0000256" key="2">
    <source>
        <dbReference type="RuleBase" id="RU000363"/>
    </source>
</evidence>
<dbReference type="PANTHER" id="PTHR42879">
    <property type="entry name" value="3-OXOACYL-(ACYL-CARRIER-PROTEIN) REDUCTASE"/>
    <property type="match status" value="1"/>
</dbReference>
<proteinExistence type="inferred from homology"/>
<dbReference type="GeneID" id="92853662"/>
<evidence type="ECO:0000256" key="1">
    <source>
        <dbReference type="ARBA" id="ARBA00006484"/>
    </source>
</evidence>
<dbReference type="Proteomes" id="UP000196877">
    <property type="component" value="Chromosome"/>
</dbReference>
<dbReference type="InterPro" id="IPR050259">
    <property type="entry name" value="SDR"/>
</dbReference>
<dbReference type="InterPro" id="IPR036291">
    <property type="entry name" value="NAD(P)-bd_dom_sf"/>
</dbReference>
<name>A0ABN5AHZ7_9BACI</name>
<keyword evidence="4" id="KW-1185">Reference proteome</keyword>
<evidence type="ECO:0000313" key="3">
    <source>
        <dbReference type="EMBL" id="ASB88899.1"/>
    </source>
</evidence>
<dbReference type="EMBL" id="CP021920">
    <property type="protein sequence ID" value="ASB88899.1"/>
    <property type="molecule type" value="Genomic_DNA"/>
</dbReference>
<accession>A0ABN5AHZ7</accession>
<dbReference type="PRINTS" id="PR00081">
    <property type="entry name" value="GDHRDH"/>
</dbReference>
<dbReference type="CDD" id="cd05233">
    <property type="entry name" value="SDR_c"/>
    <property type="match status" value="1"/>
</dbReference>
<dbReference type="RefSeq" id="WP_006636220.1">
    <property type="nucleotide sequence ID" value="NZ_BORD01000012.1"/>
</dbReference>
<comment type="similarity">
    <text evidence="1 2">Belongs to the short-chain dehydrogenases/reductases (SDR) family.</text>
</comment>